<dbReference type="Gene3D" id="1.20.1560.10">
    <property type="entry name" value="ABC transporter type 1, transmembrane domain"/>
    <property type="match status" value="1"/>
</dbReference>
<evidence type="ECO:0000313" key="9">
    <source>
        <dbReference type="EMBL" id="OLL26837.1"/>
    </source>
</evidence>
<keyword evidence="2" id="KW-0813">Transport</keyword>
<accession>A0A1U7LVZ4</accession>
<dbReference type="PANTHER" id="PTHR11384">
    <property type="entry name" value="ATP-BINDING CASSETTE, SUB-FAMILY D MEMBER"/>
    <property type="match status" value="1"/>
</dbReference>
<dbReference type="Proteomes" id="UP000186594">
    <property type="component" value="Unassembled WGS sequence"/>
</dbReference>
<name>A0A1U7LVZ4_NEOID</name>
<keyword evidence="3 6" id="KW-0812">Transmembrane</keyword>
<dbReference type="InterPro" id="IPR027417">
    <property type="entry name" value="P-loop_NTPase"/>
</dbReference>
<feature type="domain" description="ABC transmembrane type-1" evidence="8">
    <location>
        <begin position="93"/>
        <end position="361"/>
    </location>
</feature>
<keyword evidence="9" id="KW-0067">ATP-binding</keyword>
<keyword evidence="5 6" id="KW-0472">Membrane</keyword>
<dbReference type="InterPro" id="IPR050835">
    <property type="entry name" value="ABC_transporter_sub-D"/>
</dbReference>
<dbReference type="InterPro" id="IPR003439">
    <property type="entry name" value="ABC_transporter-like_ATP-bd"/>
</dbReference>
<gene>
    <name evidence="9" type="ORF">NEOLI_000913</name>
</gene>
<dbReference type="OMA" id="DIQAGHF"/>
<keyword evidence="9" id="KW-0547">Nucleotide-binding</keyword>
<evidence type="ECO:0000256" key="1">
    <source>
        <dbReference type="ARBA" id="ARBA00008575"/>
    </source>
</evidence>
<sequence>MSSQSTLRNSFEDKHIRSVLGTIAQKYLLHRTLITRATWITLILSVVSAPTFLLADNRINRLRLAVADQKPKHGRRKQGAEINRAFFERMHKLLKIVVPGIRTKEFGLLTSYSAFLVFRTLVSLYVAELDGHIVSALVKGKGKEFLISLLWWMIVAVPATYTNSMISFLQCKLAISYRTRLTSHIHKQYLSKMTFYALANLDDRIKNADQVITVDVAKFSNALAEIFSNLAKPVLDMTIYNWKLSRNVGSEALFALTCLIQLSGNVMKALTPPFGKYVAEEARLEGEYRFTHTRLIDYSEEIAFYQGYEIERTALDRGYFALIKHINRILRQRLWHGMMEDFVIKYLWGALGLVMCAVPVFFKVPGIGNKSLGGRTEGFVTNRRLLLSSSDAIGRLMYSYKDIAELAGYTLRVSELLETMDDISKDHFQKQLVTNADRKLLASRGTVIDSRDIVFDDVPIISPNGDILVRKLNFYVKPGQHTLITGPNGSGKSSLFRILGGLWPIYGGTVRKPNSKDIFYIPQKPYLCLGTLRDQVIYPHTRLEMTARGITDDDLMHILELLQISGIVDREGGWDTEREWGSALSGGDKQRYDGHGGYVFCKLDVEKRLALEEEKQNLEINLRTVPEMEARLKELRASKLERVMTG</sequence>
<feature type="domain" description="ABC transporter" evidence="7">
    <location>
        <begin position="470"/>
        <end position="592"/>
    </location>
</feature>
<dbReference type="GO" id="GO:0006635">
    <property type="term" value="P:fatty acid beta-oxidation"/>
    <property type="evidence" value="ECO:0007669"/>
    <property type="project" value="TreeGrafter"/>
</dbReference>
<feature type="transmembrane region" description="Helical" evidence="6">
    <location>
        <begin position="146"/>
        <end position="169"/>
    </location>
</feature>
<dbReference type="Pfam" id="PF06472">
    <property type="entry name" value="ABC_membrane_2"/>
    <property type="match status" value="1"/>
</dbReference>
<dbReference type="GO" id="GO:0005524">
    <property type="term" value="F:ATP binding"/>
    <property type="evidence" value="ECO:0007669"/>
    <property type="project" value="UniProtKB-KW"/>
</dbReference>
<dbReference type="GO" id="GO:0005324">
    <property type="term" value="F:long-chain fatty acid transmembrane transporter activity"/>
    <property type="evidence" value="ECO:0007669"/>
    <property type="project" value="TreeGrafter"/>
</dbReference>
<dbReference type="GO" id="GO:0140359">
    <property type="term" value="F:ABC-type transporter activity"/>
    <property type="evidence" value="ECO:0007669"/>
    <property type="project" value="InterPro"/>
</dbReference>
<dbReference type="PANTHER" id="PTHR11384:SF69">
    <property type="entry name" value="PEROXISOMAL LONG-CHAIN FATTY ACID IMPORT PROTEIN 1"/>
    <property type="match status" value="1"/>
</dbReference>
<dbReference type="EMBL" id="LXFE01000143">
    <property type="protein sequence ID" value="OLL26837.1"/>
    <property type="molecule type" value="Genomic_DNA"/>
</dbReference>
<dbReference type="InterPro" id="IPR011527">
    <property type="entry name" value="ABC1_TM_dom"/>
</dbReference>
<comment type="similarity">
    <text evidence="1">Belongs to the ABC transporter superfamily. ABCD family. Peroxisomal fatty acyl CoA transporter (TC 3.A.1.203) subfamily.</text>
</comment>
<dbReference type="GO" id="GO:0016887">
    <property type="term" value="F:ATP hydrolysis activity"/>
    <property type="evidence" value="ECO:0007669"/>
    <property type="project" value="InterPro"/>
</dbReference>
<dbReference type="OrthoDB" id="422637at2759"/>
<dbReference type="STRING" id="1198029.A0A1U7LVZ4"/>
<dbReference type="Gene3D" id="3.40.50.300">
    <property type="entry name" value="P-loop containing nucleotide triphosphate hydrolases"/>
    <property type="match status" value="1"/>
</dbReference>
<dbReference type="SUPFAM" id="SSF52540">
    <property type="entry name" value="P-loop containing nucleoside triphosphate hydrolases"/>
    <property type="match status" value="1"/>
</dbReference>
<dbReference type="GO" id="GO:0005778">
    <property type="term" value="C:peroxisomal membrane"/>
    <property type="evidence" value="ECO:0007669"/>
    <property type="project" value="TreeGrafter"/>
</dbReference>
<dbReference type="GO" id="GO:0042760">
    <property type="term" value="P:very long-chain fatty acid catabolic process"/>
    <property type="evidence" value="ECO:0007669"/>
    <property type="project" value="TreeGrafter"/>
</dbReference>
<evidence type="ECO:0000256" key="4">
    <source>
        <dbReference type="ARBA" id="ARBA00022989"/>
    </source>
</evidence>
<feature type="transmembrane region" description="Helical" evidence="6">
    <location>
        <begin position="37"/>
        <end position="55"/>
    </location>
</feature>
<evidence type="ECO:0000313" key="10">
    <source>
        <dbReference type="Proteomes" id="UP000186594"/>
    </source>
</evidence>
<evidence type="ECO:0000256" key="2">
    <source>
        <dbReference type="ARBA" id="ARBA00022448"/>
    </source>
</evidence>
<evidence type="ECO:0000256" key="6">
    <source>
        <dbReference type="SAM" id="Phobius"/>
    </source>
</evidence>
<dbReference type="InterPro" id="IPR036640">
    <property type="entry name" value="ABC1_TM_sf"/>
</dbReference>
<keyword evidence="10" id="KW-1185">Reference proteome</keyword>
<evidence type="ECO:0000256" key="5">
    <source>
        <dbReference type="ARBA" id="ARBA00023136"/>
    </source>
</evidence>
<keyword evidence="4 6" id="KW-1133">Transmembrane helix</keyword>
<feature type="transmembrane region" description="Helical" evidence="6">
    <location>
        <begin position="106"/>
        <end position="126"/>
    </location>
</feature>
<dbReference type="Pfam" id="PF00005">
    <property type="entry name" value="ABC_tran"/>
    <property type="match status" value="1"/>
</dbReference>
<proteinExistence type="inferred from homology"/>
<dbReference type="GO" id="GO:0015910">
    <property type="term" value="P:long-chain fatty acid import into peroxisome"/>
    <property type="evidence" value="ECO:0007669"/>
    <property type="project" value="TreeGrafter"/>
</dbReference>
<evidence type="ECO:0000259" key="8">
    <source>
        <dbReference type="Pfam" id="PF06472"/>
    </source>
</evidence>
<evidence type="ECO:0000256" key="3">
    <source>
        <dbReference type="ARBA" id="ARBA00022692"/>
    </source>
</evidence>
<dbReference type="AlphaFoldDB" id="A0A1U7LVZ4"/>
<dbReference type="GO" id="GO:0007031">
    <property type="term" value="P:peroxisome organization"/>
    <property type="evidence" value="ECO:0007669"/>
    <property type="project" value="TreeGrafter"/>
</dbReference>
<reference evidence="9 10" key="1">
    <citation type="submission" date="2016-04" db="EMBL/GenBank/DDBJ databases">
        <title>Evolutionary innovation and constraint leading to complex multicellularity in the Ascomycota.</title>
        <authorList>
            <person name="Cisse O."/>
            <person name="Nguyen A."/>
            <person name="Hewitt D.A."/>
            <person name="Jedd G."/>
            <person name="Stajich J.E."/>
        </authorList>
    </citation>
    <scope>NUCLEOTIDE SEQUENCE [LARGE SCALE GENOMIC DNA]</scope>
    <source>
        <strain evidence="9 10">DAH-3</strain>
    </source>
</reference>
<feature type="transmembrane region" description="Helical" evidence="6">
    <location>
        <begin position="342"/>
        <end position="362"/>
    </location>
</feature>
<organism evidence="9 10">
    <name type="scientific">Neolecta irregularis (strain DAH-3)</name>
    <dbReference type="NCBI Taxonomy" id="1198029"/>
    <lineage>
        <taxon>Eukaryota</taxon>
        <taxon>Fungi</taxon>
        <taxon>Dikarya</taxon>
        <taxon>Ascomycota</taxon>
        <taxon>Taphrinomycotina</taxon>
        <taxon>Neolectales</taxon>
        <taxon>Neolectaceae</taxon>
        <taxon>Neolecta</taxon>
    </lineage>
</organism>
<comment type="caution">
    <text evidence="9">The sequence shown here is derived from an EMBL/GenBank/DDBJ whole genome shotgun (WGS) entry which is preliminary data.</text>
</comment>
<protein>
    <submittedName>
        <fullName evidence="9">ATP-binding cassette sub-family D member 2</fullName>
    </submittedName>
</protein>
<evidence type="ECO:0000259" key="7">
    <source>
        <dbReference type="Pfam" id="PF00005"/>
    </source>
</evidence>